<evidence type="ECO:0000256" key="3">
    <source>
        <dbReference type="SAM" id="MobiDB-lite"/>
    </source>
</evidence>
<feature type="compositionally biased region" description="Acidic residues" evidence="3">
    <location>
        <begin position="872"/>
        <end position="881"/>
    </location>
</feature>
<feature type="region of interest" description="Disordered" evidence="3">
    <location>
        <begin position="440"/>
        <end position="464"/>
    </location>
</feature>
<feature type="compositionally biased region" description="Basic and acidic residues" evidence="3">
    <location>
        <begin position="953"/>
        <end position="962"/>
    </location>
</feature>
<dbReference type="SMART" id="SM00369">
    <property type="entry name" value="LRR_TYP"/>
    <property type="match status" value="5"/>
</dbReference>
<feature type="compositionally biased region" description="Gly residues" evidence="3">
    <location>
        <begin position="36"/>
        <end position="52"/>
    </location>
</feature>
<feature type="compositionally biased region" description="Polar residues" evidence="3">
    <location>
        <begin position="1142"/>
        <end position="1155"/>
    </location>
</feature>
<dbReference type="Gene3D" id="1.10.418.10">
    <property type="entry name" value="Calponin-like domain"/>
    <property type="match status" value="1"/>
</dbReference>
<feature type="domain" description="Calponin-homology (CH)" evidence="5">
    <location>
        <begin position="760"/>
        <end position="903"/>
    </location>
</feature>
<feature type="compositionally biased region" description="Polar residues" evidence="3">
    <location>
        <begin position="632"/>
        <end position="645"/>
    </location>
</feature>
<dbReference type="RefSeq" id="XP_029709185.2">
    <property type="nucleotide sequence ID" value="XM_029853325.2"/>
</dbReference>
<feature type="region of interest" description="Disordered" evidence="3">
    <location>
        <begin position="853"/>
        <end position="886"/>
    </location>
</feature>
<evidence type="ECO:0000256" key="4">
    <source>
        <dbReference type="SAM" id="Phobius"/>
    </source>
</evidence>
<dbReference type="Gene3D" id="3.80.10.10">
    <property type="entry name" value="Ribonuclease Inhibitor"/>
    <property type="match status" value="2"/>
</dbReference>
<dbReference type="SUPFAM" id="SSF47576">
    <property type="entry name" value="Calponin-homology domain, CH-domain"/>
    <property type="match status" value="1"/>
</dbReference>
<dbReference type="EnsemblMetazoa" id="AALFPA23_023888.R35602">
    <property type="protein sequence ID" value="AALFPA23_023888.P35602"/>
    <property type="gene ID" value="AALFPA23_023888"/>
</dbReference>
<dbReference type="Pfam" id="PF00307">
    <property type="entry name" value="CH"/>
    <property type="match status" value="1"/>
</dbReference>
<keyword evidence="7" id="KW-1185">Reference proteome</keyword>
<dbReference type="PANTHER" id="PTHR48051:SF21">
    <property type="entry name" value="CALPONIN-HOMOLOGY (CH) DOMAIN-CONTAINING PROTEIN"/>
    <property type="match status" value="1"/>
</dbReference>
<feature type="compositionally biased region" description="Pro residues" evidence="3">
    <location>
        <begin position="856"/>
        <end position="865"/>
    </location>
</feature>
<dbReference type="SMART" id="SM00033">
    <property type="entry name" value="CH"/>
    <property type="match status" value="1"/>
</dbReference>
<feature type="compositionally biased region" description="Pro residues" evidence="3">
    <location>
        <begin position="915"/>
        <end position="924"/>
    </location>
</feature>
<dbReference type="InterPro" id="IPR001715">
    <property type="entry name" value="CH_dom"/>
</dbReference>
<feature type="compositionally biased region" description="Polar residues" evidence="3">
    <location>
        <begin position="597"/>
        <end position="607"/>
    </location>
</feature>
<reference evidence="7" key="1">
    <citation type="journal article" date="2015" name="Proc. Natl. Acad. Sci. U.S.A.">
        <title>Genome sequence of the Asian Tiger mosquito, Aedes albopictus, reveals insights into its biology, genetics, and evolution.</title>
        <authorList>
            <person name="Chen X.G."/>
            <person name="Jiang X."/>
            <person name="Gu J."/>
            <person name="Xu M."/>
            <person name="Wu Y."/>
            <person name="Deng Y."/>
            <person name="Zhang C."/>
            <person name="Bonizzoni M."/>
            <person name="Dermauw W."/>
            <person name="Vontas J."/>
            <person name="Armbruster P."/>
            <person name="Huang X."/>
            <person name="Yang Y."/>
            <person name="Zhang H."/>
            <person name="He W."/>
            <person name="Peng H."/>
            <person name="Liu Y."/>
            <person name="Wu K."/>
            <person name="Chen J."/>
            <person name="Lirakis M."/>
            <person name="Topalis P."/>
            <person name="Van Leeuwen T."/>
            <person name="Hall A.B."/>
            <person name="Jiang X."/>
            <person name="Thorpe C."/>
            <person name="Mueller R.L."/>
            <person name="Sun C."/>
            <person name="Waterhouse R.M."/>
            <person name="Yan G."/>
            <person name="Tu Z.J."/>
            <person name="Fang X."/>
            <person name="James A.A."/>
        </authorList>
    </citation>
    <scope>NUCLEOTIDE SEQUENCE [LARGE SCALE GENOMIC DNA]</scope>
    <source>
        <strain evidence="7">Foshan</strain>
    </source>
</reference>
<feature type="compositionally biased region" description="Polar residues" evidence="3">
    <location>
        <begin position="515"/>
        <end position="529"/>
    </location>
</feature>
<name>A0ABM2A2Q7_AEDAL</name>
<feature type="region of interest" description="Disordered" evidence="3">
    <location>
        <begin position="699"/>
        <end position="718"/>
    </location>
</feature>
<feature type="compositionally biased region" description="Low complexity" evidence="3">
    <location>
        <begin position="377"/>
        <end position="396"/>
    </location>
</feature>
<feature type="region of interest" description="Disordered" evidence="3">
    <location>
        <begin position="1"/>
        <end position="56"/>
    </location>
</feature>
<protein>
    <recommendedName>
        <fullName evidence="5">Calponin-homology (CH) domain-containing protein</fullName>
    </recommendedName>
</protein>
<keyword evidence="4" id="KW-0812">Transmembrane</keyword>
<dbReference type="CDD" id="cd21205">
    <property type="entry name" value="CH_LRCH"/>
    <property type="match status" value="1"/>
</dbReference>
<feature type="region of interest" description="Disordered" evidence="3">
    <location>
        <begin position="307"/>
        <end position="396"/>
    </location>
</feature>
<reference evidence="6" key="2">
    <citation type="submission" date="2025-05" db="UniProtKB">
        <authorList>
            <consortium name="EnsemblMetazoa"/>
        </authorList>
    </citation>
    <scope>IDENTIFICATION</scope>
    <source>
        <strain evidence="6">Foshan</strain>
    </source>
</reference>
<dbReference type="InterPro" id="IPR003591">
    <property type="entry name" value="Leu-rich_rpt_typical-subtyp"/>
</dbReference>
<dbReference type="InterPro" id="IPR032675">
    <property type="entry name" value="LRR_dom_sf"/>
</dbReference>
<keyword evidence="1" id="KW-0433">Leucine-rich repeat</keyword>
<dbReference type="PANTHER" id="PTHR48051">
    <property type="match status" value="1"/>
</dbReference>
<proteinExistence type="predicted"/>
<sequence length="1257" mass="135190">MAVACVKSSAGQFFSSSSGPNSSTSSSILSGSVGSATGGGSGSGVMNGGGGHMQSQLTRSLERILEDANLSGELKLSGRKLKDFPKAAGKYNLSDTVIADLSRNRFCELPDDITSLAFLERLLVFHNTIRSIPDTIRGLHSLTYLDLRNNQLSVLPREICFLPLQVLLVSNNRLVTLPDELGRMEELTELDGACNQITHLPPRMGDLRNLRSLTLRNNQLVYLPRDLTCLQLVFLDISCNRIATLPVELRLMGSLVDLELSNNPLTSPPASLCVRGLVHVFKYLETAAAKEEKSKCGTDGHATLRRSALTSKNSTGSLLDGTRNRRAHVDSGYSTSDGGFDGKRWSQDDPHDYGTCSPKWSPIPMHTGFAGKPPPAGSSSSAQQQHSHSGGSVGYSNLLSSSSGANGGLSGLLGSDFQGGGGGTLEEEFRKGVALLDQQERRKLSNNNSNDISPEGDVTPDSMKADEKMRALGNIQTYREYKEALRQQRSQNDIYRPKDQQPQTPDSGGSAGDSPLSNFSPYNKSQATTPSPSVYSSSNQSSPLSPHHSNIHKLNQINANSNHSNNNNNNNNGFNPAGPGSSPLLSPNRNIVAPFEESSNSTGSTPNKRPVQKVIPSRNITSTYQQQSSQSPTHLNGNHASTAASNGKIPIPNGGTPVKTALSNSSCAGEYAYVKPNSPCKGSSGILTHNNVPSSIPKPTAVNGSGGLPPANGSQKPLTATVGYVNNAKPGQKTNKTVSWNRDVPTDKLSFTMRREFDKQKEETELIEQLRQIIETRLKMTLPEDIAPALTDGVVLCHLANHVRPRSVGSIHVPSPAVPKLTMARCRRNVDNFLDACRRIGVDEELICSCQDIVPPSSPPPPATPAVPDVPTESEPEEEDCQVLPPNPPAMFRTVFALLQRAELMAAHGPVHRPTSPPPPPPPSMSGNNNNNQNTGKPSTLTAANTNTTKTAVEAEREHLEEPNGNYHRASPNPLHSFANNHLLRNTSTPNAAKSLLLEYHFDQEEQEEVLTEREDVMRVQARLRAVSASESEAILRYGDGGGGGALDGRNVPASLDLGTGPSGRRKRKFPSTKFGSGSSRRPDQSDGGTNGSLNEIVEECEYDSDIGKFRCRQGAGDDYDDSESSMTSLDEEAAFTPTNANQVGINDLNGTTPTGPEAARNDPVDFNINSEENDPAGTGRKIVSKRIEFWESNAGSGDDGKIVNSPLRRSVSEEDNVSEEGKNLDRMANHPTISTILCLGTFIFTVVYLYLYPLPN</sequence>
<evidence type="ECO:0000259" key="5">
    <source>
        <dbReference type="PROSITE" id="PS50021"/>
    </source>
</evidence>
<feature type="compositionally biased region" description="Low complexity" evidence="3">
    <location>
        <begin position="925"/>
        <end position="952"/>
    </location>
</feature>
<dbReference type="Proteomes" id="UP000069940">
    <property type="component" value="Unassembled WGS sequence"/>
</dbReference>
<keyword evidence="4" id="KW-0472">Membrane</keyword>
<feature type="region of interest" description="Disordered" evidence="3">
    <location>
        <begin position="1142"/>
        <end position="1164"/>
    </location>
</feature>
<dbReference type="SMART" id="SM00364">
    <property type="entry name" value="LRR_BAC"/>
    <property type="match status" value="5"/>
</dbReference>
<organism evidence="6 7">
    <name type="scientific">Aedes albopictus</name>
    <name type="common">Asian tiger mosquito</name>
    <name type="synonym">Stegomyia albopicta</name>
    <dbReference type="NCBI Taxonomy" id="7160"/>
    <lineage>
        <taxon>Eukaryota</taxon>
        <taxon>Metazoa</taxon>
        <taxon>Ecdysozoa</taxon>
        <taxon>Arthropoda</taxon>
        <taxon>Hexapoda</taxon>
        <taxon>Insecta</taxon>
        <taxon>Pterygota</taxon>
        <taxon>Neoptera</taxon>
        <taxon>Endopterygota</taxon>
        <taxon>Diptera</taxon>
        <taxon>Nematocera</taxon>
        <taxon>Culicoidea</taxon>
        <taxon>Culicidae</taxon>
        <taxon>Culicinae</taxon>
        <taxon>Aedini</taxon>
        <taxon>Aedes</taxon>
        <taxon>Stegomyia</taxon>
    </lineage>
</organism>
<feature type="compositionally biased region" description="Low complexity" evidence="3">
    <location>
        <begin position="530"/>
        <end position="548"/>
    </location>
</feature>
<keyword evidence="2" id="KW-0677">Repeat</keyword>
<dbReference type="Pfam" id="PF00560">
    <property type="entry name" value="LRR_1"/>
    <property type="match status" value="1"/>
</dbReference>
<feature type="transmembrane region" description="Helical" evidence="4">
    <location>
        <begin position="1233"/>
        <end position="1252"/>
    </location>
</feature>
<dbReference type="InterPro" id="IPR050216">
    <property type="entry name" value="LRR_domain-containing"/>
</dbReference>
<evidence type="ECO:0000313" key="6">
    <source>
        <dbReference type="EnsemblMetazoa" id="AALFPA23_023888.P35602"/>
    </source>
</evidence>
<dbReference type="PROSITE" id="PS50021">
    <property type="entry name" value="CH"/>
    <property type="match status" value="1"/>
</dbReference>
<evidence type="ECO:0000313" key="7">
    <source>
        <dbReference type="Proteomes" id="UP000069940"/>
    </source>
</evidence>
<dbReference type="PROSITE" id="PS51450">
    <property type="entry name" value="LRR"/>
    <property type="match status" value="2"/>
</dbReference>
<dbReference type="SUPFAM" id="SSF52058">
    <property type="entry name" value="L domain-like"/>
    <property type="match status" value="1"/>
</dbReference>
<evidence type="ECO:0000256" key="2">
    <source>
        <dbReference type="ARBA" id="ARBA00022737"/>
    </source>
</evidence>
<feature type="compositionally biased region" description="Polar residues" evidence="3">
    <location>
        <begin position="308"/>
        <end position="317"/>
    </location>
</feature>
<feature type="compositionally biased region" description="Low complexity" evidence="3">
    <location>
        <begin position="621"/>
        <end position="631"/>
    </location>
</feature>
<feature type="region of interest" description="Disordered" evidence="3">
    <location>
        <begin position="484"/>
        <end position="657"/>
    </location>
</feature>
<feature type="compositionally biased region" description="Low complexity" evidence="3">
    <location>
        <begin position="8"/>
        <end position="35"/>
    </location>
</feature>
<dbReference type="InterPro" id="IPR036872">
    <property type="entry name" value="CH_dom_sf"/>
</dbReference>
<evidence type="ECO:0000256" key="1">
    <source>
        <dbReference type="ARBA" id="ARBA00022614"/>
    </source>
</evidence>
<dbReference type="InterPro" id="IPR001611">
    <property type="entry name" value="Leu-rich_rpt"/>
</dbReference>
<dbReference type="GeneID" id="109417717"/>
<keyword evidence="4" id="KW-1133">Transmembrane helix</keyword>
<feature type="region of interest" description="Disordered" evidence="3">
    <location>
        <begin position="1042"/>
        <end position="1093"/>
    </location>
</feature>
<feature type="region of interest" description="Disordered" evidence="3">
    <location>
        <begin position="908"/>
        <end position="981"/>
    </location>
</feature>
<dbReference type="Pfam" id="PF13855">
    <property type="entry name" value="LRR_8"/>
    <property type="match status" value="1"/>
</dbReference>
<feature type="compositionally biased region" description="Basic and acidic residues" evidence="3">
    <location>
        <begin position="340"/>
        <end position="352"/>
    </location>
</feature>
<accession>A0ABM2A2Q7</accession>
<feature type="compositionally biased region" description="Low complexity" evidence="3">
    <location>
        <begin position="558"/>
        <end position="587"/>
    </location>
</feature>